<dbReference type="PANTHER" id="PTHR43179">
    <property type="entry name" value="RHAMNOSYLTRANSFERASE WBBL"/>
    <property type="match status" value="1"/>
</dbReference>
<dbReference type="Proteomes" id="UP000178248">
    <property type="component" value="Unassembled WGS sequence"/>
</dbReference>
<dbReference type="STRING" id="1798551.A3B30_02635"/>
<keyword evidence="2" id="KW-0328">Glycosyltransferase</keyword>
<evidence type="ECO:0000256" key="2">
    <source>
        <dbReference type="ARBA" id="ARBA00022676"/>
    </source>
</evidence>
<proteinExistence type="inferred from homology"/>
<evidence type="ECO:0000313" key="6">
    <source>
        <dbReference type="EMBL" id="OGY90259.1"/>
    </source>
</evidence>
<dbReference type="Pfam" id="PF00535">
    <property type="entry name" value="Glycos_transf_2"/>
    <property type="match status" value="1"/>
</dbReference>
<dbReference type="PANTHER" id="PTHR43179:SF12">
    <property type="entry name" value="GALACTOFURANOSYLTRANSFERASE GLFT2"/>
    <property type="match status" value="1"/>
</dbReference>
<dbReference type="CDD" id="cd04186">
    <property type="entry name" value="GT_2_like_c"/>
    <property type="match status" value="1"/>
</dbReference>
<dbReference type="InterPro" id="IPR029044">
    <property type="entry name" value="Nucleotide-diphossugar_trans"/>
</dbReference>
<dbReference type="SUPFAM" id="SSF53448">
    <property type="entry name" value="Nucleotide-diphospho-sugar transferases"/>
    <property type="match status" value="1"/>
</dbReference>
<dbReference type="InterPro" id="IPR001173">
    <property type="entry name" value="Glyco_trans_2-like"/>
</dbReference>
<dbReference type="AlphaFoldDB" id="A0A1G2BNV4"/>
<evidence type="ECO:0000259" key="5">
    <source>
        <dbReference type="Pfam" id="PF00535"/>
    </source>
</evidence>
<feature type="domain" description="Glycosyltransferase 2-like" evidence="5">
    <location>
        <begin position="2"/>
        <end position="142"/>
    </location>
</feature>
<sequence>MIVSYNGREYLERCLGSIFDDVHETIEKRVYVVDNASTDETLAYIARAWPQVRVVRSDTNRGYAGGNTIGWKVVLEDMPDIEYIFLLNQDTFVEKRFLDPLVTYLDSHRNAAAAQPRLMLFPETNRINSLGNVIHFLGLGYSSFNGTVWHESDPYTVSIGYASGAALLLRRSAIDRIGLFDDFMFMYLEDLDLGWRMLLAGYDIGVVRSSVVYHRYEFSRGQRQYYFFERNRLWILLKNYRIATLVLLLPSWLFLELGILAAAIANGHGRDKLRAYGYFFKPSSLAALARDRRRTQALRSRNDRSLIRVFSGTINFQPLHGALLRYVANPVLRVCHLILKNVVFW</sequence>
<evidence type="ECO:0000256" key="1">
    <source>
        <dbReference type="ARBA" id="ARBA00006739"/>
    </source>
</evidence>
<evidence type="ECO:0000256" key="3">
    <source>
        <dbReference type="ARBA" id="ARBA00022679"/>
    </source>
</evidence>
<accession>A0A1G2BNV4</accession>
<keyword evidence="4" id="KW-0812">Transmembrane</keyword>
<evidence type="ECO:0000313" key="7">
    <source>
        <dbReference type="Proteomes" id="UP000178248"/>
    </source>
</evidence>
<feature type="transmembrane region" description="Helical" evidence="4">
    <location>
        <begin position="242"/>
        <end position="265"/>
    </location>
</feature>
<dbReference type="EMBL" id="MHKM01000050">
    <property type="protein sequence ID" value="OGY90259.1"/>
    <property type="molecule type" value="Genomic_DNA"/>
</dbReference>
<reference evidence="6 7" key="1">
    <citation type="journal article" date="2016" name="Nat. Commun.">
        <title>Thousands of microbial genomes shed light on interconnected biogeochemical processes in an aquifer system.</title>
        <authorList>
            <person name="Anantharaman K."/>
            <person name="Brown C.T."/>
            <person name="Hug L.A."/>
            <person name="Sharon I."/>
            <person name="Castelle C.J."/>
            <person name="Probst A.J."/>
            <person name="Thomas B.C."/>
            <person name="Singh A."/>
            <person name="Wilkins M.J."/>
            <person name="Karaoz U."/>
            <person name="Brodie E.L."/>
            <person name="Williams K.H."/>
            <person name="Hubbard S.S."/>
            <person name="Banfield J.F."/>
        </authorList>
    </citation>
    <scope>NUCLEOTIDE SEQUENCE [LARGE SCALE GENOMIC DNA]</scope>
</reference>
<dbReference type="Gene3D" id="3.90.550.10">
    <property type="entry name" value="Spore Coat Polysaccharide Biosynthesis Protein SpsA, Chain A"/>
    <property type="match status" value="1"/>
</dbReference>
<name>A0A1G2BNV4_9BACT</name>
<keyword evidence="4" id="KW-1133">Transmembrane helix</keyword>
<keyword evidence="3" id="KW-0808">Transferase</keyword>
<organism evidence="6 7">
    <name type="scientific">Candidatus Komeilibacteria bacterium RIFCSPLOWO2_01_FULL_52_15</name>
    <dbReference type="NCBI Taxonomy" id="1798551"/>
    <lineage>
        <taxon>Bacteria</taxon>
        <taxon>Candidatus Komeiliibacteriota</taxon>
    </lineage>
</organism>
<evidence type="ECO:0000256" key="4">
    <source>
        <dbReference type="SAM" id="Phobius"/>
    </source>
</evidence>
<keyword evidence="4" id="KW-0472">Membrane</keyword>
<comment type="similarity">
    <text evidence="1">Belongs to the glycosyltransferase 2 family.</text>
</comment>
<protein>
    <recommendedName>
        <fullName evidence="5">Glycosyltransferase 2-like domain-containing protein</fullName>
    </recommendedName>
</protein>
<dbReference type="GO" id="GO:0016757">
    <property type="term" value="F:glycosyltransferase activity"/>
    <property type="evidence" value="ECO:0007669"/>
    <property type="project" value="UniProtKB-KW"/>
</dbReference>
<gene>
    <name evidence="6" type="ORF">A3B30_02635</name>
</gene>
<comment type="caution">
    <text evidence="6">The sequence shown here is derived from an EMBL/GenBank/DDBJ whole genome shotgun (WGS) entry which is preliminary data.</text>
</comment>